<sequence length="78" mass="9210">MTITHLTVEDTGEVQTWFPARGVELDVEEWVPGKWYLRLFRHNGELGWAIFIFYWNHGEKGWLPIRLIRLGVRDGTPT</sequence>
<dbReference type="RefSeq" id="YP_010842531.1">
    <property type="nucleotide sequence ID" value="NC_079141.1"/>
</dbReference>
<keyword evidence="2" id="KW-1185">Reference proteome</keyword>
<name>A0A5J6T5W9_9CAUD</name>
<evidence type="ECO:0000313" key="1">
    <source>
        <dbReference type="EMBL" id="QFG05137.1"/>
    </source>
</evidence>
<gene>
    <name evidence="1" type="primary">61</name>
    <name evidence="1" type="ORF">SEA_GIBBOUS_61</name>
</gene>
<dbReference type="KEGG" id="vg:80559323"/>
<organism evidence="1 2">
    <name type="scientific">Gordonia phage Gibbous</name>
    <dbReference type="NCBI Taxonomy" id="2652405"/>
    <lineage>
        <taxon>Viruses</taxon>
        <taxon>Duplodnaviria</taxon>
        <taxon>Heunggongvirae</taxon>
        <taxon>Uroviricota</taxon>
        <taxon>Caudoviricetes</taxon>
        <taxon>Aziravirus</taxon>
        <taxon>Aziravirus gibbous</taxon>
    </lineage>
</organism>
<dbReference type="GeneID" id="80559323"/>
<protein>
    <submittedName>
        <fullName evidence="1">Uncharacterized protein</fullName>
    </submittedName>
</protein>
<dbReference type="Proteomes" id="UP000326272">
    <property type="component" value="Segment"/>
</dbReference>
<dbReference type="EMBL" id="MN310549">
    <property type="protein sequence ID" value="QFG05137.1"/>
    <property type="molecule type" value="Genomic_DNA"/>
</dbReference>
<reference evidence="1 2" key="1">
    <citation type="submission" date="2019-08" db="EMBL/GenBank/DDBJ databases">
        <authorList>
            <person name="Birge L.R."/>
            <person name="Bivans L.D."/>
            <person name="Blakestad S.M."/>
            <person name="Chesley E.K."/>
            <person name="Frank J.E."/>
            <person name="Hoagland S."/>
            <person name="Hultquist J."/>
            <person name="Lee N.R."/>
            <person name="Pena P.B."/>
            <person name="Ramsey E.P."/>
            <person name="Chia C."/>
            <person name="Gurney S.M.R."/>
            <person name="Garlena R.A."/>
            <person name="Russell D.A."/>
            <person name="Pope W.H."/>
            <person name="Jacobs-Sera D."/>
            <person name="Hatfull G.F."/>
        </authorList>
    </citation>
    <scope>NUCLEOTIDE SEQUENCE [LARGE SCALE GENOMIC DNA]</scope>
</reference>
<proteinExistence type="predicted"/>
<accession>A0A5J6T5W9</accession>
<evidence type="ECO:0000313" key="2">
    <source>
        <dbReference type="Proteomes" id="UP000326272"/>
    </source>
</evidence>